<proteinExistence type="predicted"/>
<organism evidence="1">
    <name type="scientific">uncultured marine virus</name>
    <dbReference type="NCBI Taxonomy" id="186617"/>
    <lineage>
        <taxon>Viruses</taxon>
        <taxon>environmental samples</taxon>
    </lineage>
</organism>
<evidence type="ECO:0000313" key="1">
    <source>
        <dbReference type="EMBL" id="AKH48576.1"/>
    </source>
</evidence>
<protein>
    <submittedName>
        <fullName evidence="1">Uncharacterized protein</fullName>
    </submittedName>
</protein>
<reference evidence="1" key="2">
    <citation type="submission" date="2015-03" db="EMBL/GenBank/DDBJ databases">
        <authorList>
            <person name="Chow C.-E.T."/>
            <person name="Winget D.M."/>
            <person name="White R.A.III."/>
            <person name="Hallam S.J."/>
            <person name="Suttle C.A."/>
        </authorList>
    </citation>
    <scope>NUCLEOTIDE SEQUENCE</scope>
    <source>
        <strain evidence="1">Oxic1_10</strain>
    </source>
</reference>
<accession>A0A0F7LBH4</accession>
<name>A0A0F7LBH4_9VIRU</name>
<reference evidence="1" key="1">
    <citation type="journal article" date="2015" name="Front. Microbiol.">
        <title>Combining genomic sequencing methods to explore viral diversity and reveal potential virus-host interactions.</title>
        <authorList>
            <person name="Chow C.E."/>
            <person name="Winget D.M."/>
            <person name="White R.A.III."/>
            <person name="Hallam S.J."/>
            <person name="Suttle C.A."/>
        </authorList>
    </citation>
    <scope>NUCLEOTIDE SEQUENCE</scope>
    <source>
        <strain evidence="1">Oxic1_10</strain>
    </source>
</reference>
<dbReference type="EMBL" id="KR029605">
    <property type="protein sequence ID" value="AKH48576.1"/>
    <property type="molecule type" value="Genomic_DNA"/>
</dbReference>
<sequence>MLSALTPSGKTIRKTGTNKVSVNFSNSQMRQRAIFNQVLGKTKREFFGFDDRTANIIRKQFNRFVAKEFRKARI</sequence>